<dbReference type="Proteomes" id="UP000595917">
    <property type="component" value="Chromosome"/>
</dbReference>
<accession>A0A7T8B9U2</accession>
<protein>
    <submittedName>
        <fullName evidence="2">VWA domain-containing protein</fullName>
    </submittedName>
</protein>
<dbReference type="InterPro" id="IPR002035">
    <property type="entry name" value="VWF_A"/>
</dbReference>
<evidence type="ECO:0000259" key="1">
    <source>
        <dbReference type="PROSITE" id="PS50234"/>
    </source>
</evidence>
<gene>
    <name evidence="2" type="ORF">JFL75_11370</name>
</gene>
<organism evidence="2 3">
    <name type="scientific">Breznakiella homolactica</name>
    <dbReference type="NCBI Taxonomy" id="2798577"/>
    <lineage>
        <taxon>Bacteria</taxon>
        <taxon>Pseudomonadati</taxon>
        <taxon>Spirochaetota</taxon>
        <taxon>Spirochaetia</taxon>
        <taxon>Spirochaetales</taxon>
        <taxon>Breznakiellaceae</taxon>
        <taxon>Breznakiella</taxon>
    </lineage>
</organism>
<dbReference type="Pfam" id="PF13519">
    <property type="entry name" value="VWA_2"/>
    <property type="match status" value="1"/>
</dbReference>
<dbReference type="InterPro" id="IPR036465">
    <property type="entry name" value="vWFA_dom_sf"/>
</dbReference>
<evidence type="ECO:0000313" key="3">
    <source>
        <dbReference type="Proteomes" id="UP000595917"/>
    </source>
</evidence>
<evidence type="ECO:0000313" key="2">
    <source>
        <dbReference type="EMBL" id="QQO07548.1"/>
    </source>
</evidence>
<dbReference type="SUPFAM" id="SSF53300">
    <property type="entry name" value="vWA-like"/>
    <property type="match status" value="1"/>
</dbReference>
<proteinExistence type="predicted"/>
<keyword evidence="3" id="KW-1185">Reference proteome</keyword>
<reference evidence="2" key="1">
    <citation type="submission" date="2021-01" db="EMBL/GenBank/DDBJ databases">
        <title>Description of Breznakiella homolactica.</title>
        <authorList>
            <person name="Song Y."/>
            <person name="Brune A."/>
        </authorList>
    </citation>
    <scope>NUCLEOTIDE SEQUENCE</scope>
    <source>
        <strain evidence="2">RmG30</strain>
    </source>
</reference>
<feature type="domain" description="VWFA" evidence="1">
    <location>
        <begin position="17"/>
        <end position="177"/>
    </location>
</feature>
<dbReference type="EMBL" id="CP067089">
    <property type="protein sequence ID" value="QQO07548.1"/>
    <property type="molecule type" value="Genomic_DNA"/>
</dbReference>
<dbReference type="KEGG" id="bhc:JFL75_11370"/>
<dbReference type="RefSeq" id="WP_215624854.1">
    <property type="nucleotide sequence ID" value="NZ_CP067089.2"/>
</dbReference>
<name>A0A7T8B9U2_9SPIR</name>
<sequence length="177" mass="19016">MYTQSAYSADNRTESVDVYLIFDSSAAINNSKDAAINWAATVIIGDLLQNGDNLNIWTVSERPELIFSGTIRGDDEKAGARDALRAIKPAGGTANYAAALREADRRREQTSQGRMVYTLLISGGGVIAASPAQEQDLSGLLRYAKIDDFPGWKAMVIGLGLDAQVRNAAVAYMNAVK</sequence>
<dbReference type="PROSITE" id="PS50234">
    <property type="entry name" value="VWFA"/>
    <property type="match status" value="1"/>
</dbReference>
<dbReference type="Gene3D" id="3.40.50.410">
    <property type="entry name" value="von Willebrand factor, type A domain"/>
    <property type="match status" value="1"/>
</dbReference>
<dbReference type="AlphaFoldDB" id="A0A7T8B9U2"/>